<organism evidence="1 2">
    <name type="scientific">Alistipes intestinihominis</name>
    <dbReference type="NCBI Taxonomy" id="3133172"/>
    <lineage>
        <taxon>Bacteria</taxon>
        <taxon>Pseudomonadati</taxon>
        <taxon>Bacteroidota</taxon>
        <taxon>Bacteroidia</taxon>
        <taxon>Bacteroidales</taxon>
        <taxon>Rikenellaceae</taxon>
        <taxon>Alistipes</taxon>
    </lineage>
</organism>
<protein>
    <submittedName>
        <fullName evidence="1">Uncharacterized protein</fullName>
    </submittedName>
</protein>
<keyword evidence="2" id="KW-1185">Reference proteome</keyword>
<dbReference type="Proteomes" id="UP001460202">
    <property type="component" value="Unassembled WGS sequence"/>
</dbReference>
<dbReference type="EMBL" id="JBBMFL010000004">
    <property type="protein sequence ID" value="MEQ2544347.1"/>
    <property type="molecule type" value="Genomic_DNA"/>
</dbReference>
<gene>
    <name evidence="1" type="ORF">WMO46_05225</name>
</gene>
<reference evidence="1 2" key="1">
    <citation type="submission" date="2024-03" db="EMBL/GenBank/DDBJ databases">
        <title>Human intestinal bacterial collection.</title>
        <authorList>
            <person name="Pauvert C."/>
            <person name="Hitch T.C.A."/>
            <person name="Clavel T."/>
        </authorList>
    </citation>
    <scope>NUCLEOTIDE SEQUENCE [LARGE SCALE GENOMIC DNA]</scope>
    <source>
        <strain evidence="1 2">CLA-KB-H122</strain>
    </source>
</reference>
<evidence type="ECO:0000313" key="1">
    <source>
        <dbReference type="EMBL" id="MEQ2544347.1"/>
    </source>
</evidence>
<proteinExistence type="predicted"/>
<dbReference type="RefSeq" id="WP_129649714.1">
    <property type="nucleotide sequence ID" value="NZ_JBBMFL010000004.1"/>
</dbReference>
<dbReference type="GeneID" id="78178308"/>
<evidence type="ECO:0000313" key="2">
    <source>
        <dbReference type="Proteomes" id="UP001460202"/>
    </source>
</evidence>
<accession>A0ABV1GW99</accession>
<sequence>MKLYIAILGGMLMIGCGHPVIQDANHDYTDTVQSEAIKPHQACNSIYYWKTTFNPTESELNFLKEYDVKRLYVRFFDVALDNSWLGEQLSVVPIATTVFIQSPPATMEIVPTVYITLDALRNIKGQEAEYAHKILTRIRAMATRHKISNINEVQFDCDWTGTTQESYFELCRIARDTLHVRGIGVSATIRLHQLRKDPPPVDRGVLMLYNTGALKNADTENSILNYSDIEFYLKNAVYPLHLDFAYPTFSWGVWFRDNKFRAILHTINCSDRAYYQSQTKGIYKVIKDHYLGSQELLKGDIIRLENSHFVEILKTKCQVEKELARNNYSIILYHLDSANLSKYTPNEITYIYNR</sequence>
<comment type="caution">
    <text evidence="1">The sequence shown here is derived from an EMBL/GenBank/DDBJ whole genome shotgun (WGS) entry which is preliminary data.</text>
</comment>
<name>A0ABV1GW99_9BACT</name>
<dbReference type="PROSITE" id="PS51257">
    <property type="entry name" value="PROKAR_LIPOPROTEIN"/>
    <property type="match status" value="1"/>
</dbReference>